<comment type="caution">
    <text evidence="6">The sequence shown here is derived from an EMBL/GenBank/DDBJ whole genome shotgun (WGS) entry which is preliminary data.</text>
</comment>
<dbReference type="PANTHER" id="PTHR43214">
    <property type="entry name" value="TWO-COMPONENT RESPONSE REGULATOR"/>
    <property type="match status" value="1"/>
</dbReference>
<dbReference type="EMBL" id="JAXAVX010000001">
    <property type="protein sequence ID" value="MDX8150593.1"/>
    <property type="molecule type" value="Genomic_DNA"/>
</dbReference>
<evidence type="ECO:0000313" key="6">
    <source>
        <dbReference type="EMBL" id="MDX8150593.1"/>
    </source>
</evidence>
<dbReference type="CDD" id="cd06170">
    <property type="entry name" value="LuxR_C_like"/>
    <property type="match status" value="1"/>
</dbReference>
<keyword evidence="7" id="KW-1185">Reference proteome</keyword>
<evidence type="ECO:0000256" key="3">
    <source>
        <dbReference type="PROSITE-ProRule" id="PRU00169"/>
    </source>
</evidence>
<dbReference type="SUPFAM" id="SSF46894">
    <property type="entry name" value="C-terminal effector domain of the bipartite response regulators"/>
    <property type="match status" value="1"/>
</dbReference>
<dbReference type="Proteomes" id="UP001277761">
    <property type="component" value="Unassembled WGS sequence"/>
</dbReference>
<feature type="modified residue" description="4-aspartylphosphate" evidence="3">
    <location>
        <position position="55"/>
    </location>
</feature>
<keyword evidence="2" id="KW-0238">DNA-binding</keyword>
<evidence type="ECO:0000259" key="4">
    <source>
        <dbReference type="PROSITE" id="PS50043"/>
    </source>
</evidence>
<dbReference type="InterPro" id="IPR011006">
    <property type="entry name" value="CheY-like_superfamily"/>
</dbReference>
<gene>
    <name evidence="6" type="ORF">SK069_03225</name>
</gene>
<keyword evidence="1 3" id="KW-0597">Phosphoprotein</keyword>
<proteinExistence type="predicted"/>
<dbReference type="PROSITE" id="PS50043">
    <property type="entry name" value="HTH_LUXR_2"/>
    <property type="match status" value="1"/>
</dbReference>
<evidence type="ECO:0000256" key="1">
    <source>
        <dbReference type="ARBA" id="ARBA00022553"/>
    </source>
</evidence>
<dbReference type="RefSeq" id="WP_319952738.1">
    <property type="nucleotide sequence ID" value="NZ_JAXAVX010000001.1"/>
</dbReference>
<dbReference type="InterPro" id="IPR058245">
    <property type="entry name" value="NreC/VraR/RcsB-like_REC"/>
</dbReference>
<evidence type="ECO:0000313" key="7">
    <source>
        <dbReference type="Proteomes" id="UP001277761"/>
    </source>
</evidence>
<name>A0ABU4VFN2_9ACTN</name>
<feature type="domain" description="Response regulatory" evidence="5">
    <location>
        <begin position="4"/>
        <end position="120"/>
    </location>
</feature>
<dbReference type="SUPFAM" id="SSF52172">
    <property type="entry name" value="CheY-like"/>
    <property type="match status" value="1"/>
</dbReference>
<dbReference type="Pfam" id="PF00196">
    <property type="entry name" value="GerE"/>
    <property type="match status" value="1"/>
</dbReference>
<dbReference type="SMART" id="SM00448">
    <property type="entry name" value="REC"/>
    <property type="match status" value="1"/>
</dbReference>
<dbReference type="PROSITE" id="PS50110">
    <property type="entry name" value="RESPONSE_REGULATORY"/>
    <property type="match status" value="1"/>
</dbReference>
<sequence length="217" mass="23147">MTVTVLVADDHGVMREGLARLIDAVEDLALVGVAADGAEAVAAVREHEPDVVLMDLDMPGVDGIEATRRIQVERPATAVLVLTAFSDRPRILGALRAGACGYLLKDASSAEVADGIRAAARGESPLDPRAARTVLAARAEPDPLEGLSPRERDVLALLVEGLPNKLIARRLGISEKTVKSHLTRVFRAIGVDDRTQAALWAQRRGFPGAEDDPATRW</sequence>
<evidence type="ECO:0000256" key="2">
    <source>
        <dbReference type="ARBA" id="ARBA00023125"/>
    </source>
</evidence>
<dbReference type="InterPro" id="IPR039420">
    <property type="entry name" value="WalR-like"/>
</dbReference>
<dbReference type="CDD" id="cd17535">
    <property type="entry name" value="REC_NarL-like"/>
    <property type="match status" value="1"/>
</dbReference>
<dbReference type="InterPro" id="IPR001789">
    <property type="entry name" value="Sig_transdc_resp-reg_receiver"/>
</dbReference>
<dbReference type="InterPro" id="IPR016032">
    <property type="entry name" value="Sig_transdc_resp-reg_C-effctor"/>
</dbReference>
<dbReference type="Pfam" id="PF00072">
    <property type="entry name" value="Response_reg"/>
    <property type="match status" value="1"/>
</dbReference>
<evidence type="ECO:0000259" key="5">
    <source>
        <dbReference type="PROSITE" id="PS50110"/>
    </source>
</evidence>
<reference evidence="6 7" key="1">
    <citation type="submission" date="2023-11" db="EMBL/GenBank/DDBJ databases">
        <authorList>
            <person name="Xu M."/>
            <person name="Jiang T."/>
        </authorList>
    </citation>
    <scope>NUCLEOTIDE SEQUENCE [LARGE SCALE GENOMIC DNA]</scope>
    <source>
        <strain evidence="6 7">SD</strain>
    </source>
</reference>
<accession>A0ABU4VFN2</accession>
<dbReference type="InterPro" id="IPR000792">
    <property type="entry name" value="Tscrpt_reg_LuxR_C"/>
</dbReference>
<protein>
    <submittedName>
        <fullName evidence="6">Response regulator transcription factor</fullName>
    </submittedName>
</protein>
<organism evidence="6 7">
    <name type="scientific">Patulibacter brassicae</name>
    <dbReference type="NCBI Taxonomy" id="1705717"/>
    <lineage>
        <taxon>Bacteria</taxon>
        <taxon>Bacillati</taxon>
        <taxon>Actinomycetota</taxon>
        <taxon>Thermoleophilia</taxon>
        <taxon>Solirubrobacterales</taxon>
        <taxon>Patulibacteraceae</taxon>
        <taxon>Patulibacter</taxon>
    </lineage>
</organism>
<feature type="domain" description="HTH luxR-type" evidence="4">
    <location>
        <begin position="140"/>
        <end position="205"/>
    </location>
</feature>
<dbReference type="Gene3D" id="3.40.50.2300">
    <property type="match status" value="1"/>
</dbReference>
<dbReference type="SMART" id="SM00421">
    <property type="entry name" value="HTH_LUXR"/>
    <property type="match status" value="1"/>
</dbReference>
<dbReference type="PRINTS" id="PR00038">
    <property type="entry name" value="HTHLUXR"/>
</dbReference>